<sequence length="73" mass="7946">MSSRARDYNDSATGARSNPATQSGQAPALERTMPDGSIRLVKFDGVDGEVLVDRKISVGEIGVRPRFAFMEFL</sequence>
<feature type="region of interest" description="Disordered" evidence="1">
    <location>
        <begin position="1"/>
        <end position="33"/>
    </location>
</feature>
<reference evidence="2 3" key="1">
    <citation type="journal article" date="2020" name="Front. Microbiol.">
        <title>Genetic Organization of the aprX-lipA2 Operon Affects the Proteolytic Potential of Pseudomonas Species in Milk.</title>
        <authorList>
            <person name="Maier C."/>
            <person name="Huptas C."/>
            <person name="von Neubeck M."/>
            <person name="Scherer S."/>
            <person name="Wenning M."/>
            <person name="Lucking G."/>
        </authorList>
    </citation>
    <scope>NUCLEOTIDE SEQUENCE [LARGE SCALE GENOMIC DNA]</scope>
    <source>
        <strain evidence="2 3">WS 4671</strain>
    </source>
</reference>
<comment type="caution">
    <text evidence="2">The sequence shown here is derived from an EMBL/GenBank/DDBJ whole genome shotgun (WGS) entry which is preliminary data.</text>
</comment>
<evidence type="ECO:0000313" key="2">
    <source>
        <dbReference type="EMBL" id="NMY01085.1"/>
    </source>
</evidence>
<dbReference type="Proteomes" id="UP000552560">
    <property type="component" value="Unassembled WGS sequence"/>
</dbReference>
<dbReference type="RefSeq" id="WP_128192263.1">
    <property type="nucleotide sequence ID" value="NZ_CP149793.1"/>
</dbReference>
<organism evidence="2 3">
    <name type="scientific">Pseudomonas veronii</name>
    <dbReference type="NCBI Taxonomy" id="76761"/>
    <lineage>
        <taxon>Bacteria</taxon>
        <taxon>Pseudomonadati</taxon>
        <taxon>Pseudomonadota</taxon>
        <taxon>Gammaproteobacteria</taxon>
        <taxon>Pseudomonadales</taxon>
        <taxon>Pseudomonadaceae</taxon>
        <taxon>Pseudomonas</taxon>
    </lineage>
</organism>
<evidence type="ECO:0000256" key="1">
    <source>
        <dbReference type="SAM" id="MobiDB-lite"/>
    </source>
</evidence>
<evidence type="ECO:0000313" key="3">
    <source>
        <dbReference type="Proteomes" id="UP000552560"/>
    </source>
</evidence>
<dbReference type="EMBL" id="JAAQWE010000057">
    <property type="protein sequence ID" value="NMY01085.1"/>
    <property type="molecule type" value="Genomic_DNA"/>
</dbReference>
<protein>
    <submittedName>
        <fullName evidence="2">Uncharacterized protein</fullName>
    </submittedName>
</protein>
<feature type="compositionally biased region" description="Polar residues" evidence="1">
    <location>
        <begin position="10"/>
        <end position="25"/>
    </location>
</feature>
<dbReference type="AlphaFoldDB" id="A0A7Y0ZZR4"/>
<accession>A0A7Y0ZZR4</accession>
<proteinExistence type="predicted"/>
<name>A0A7Y0ZZR4_PSEVE</name>
<dbReference type="OrthoDB" id="2664633at2"/>
<gene>
    <name evidence="2" type="ORF">HBO43_31425</name>
</gene>